<feature type="compositionally biased region" description="Polar residues" evidence="1">
    <location>
        <begin position="168"/>
        <end position="179"/>
    </location>
</feature>
<gene>
    <name evidence="2" type="ORF">D2E22_0826</name>
</gene>
<reference evidence="2 3" key="1">
    <citation type="submission" date="2018-09" db="EMBL/GenBank/DDBJ databases">
        <title>Characterization of the phylogenetic diversity of five novel species belonging to the genus Bifidobacterium.</title>
        <authorList>
            <person name="Lugli G.A."/>
            <person name="Duranti S."/>
            <person name="Milani C."/>
        </authorList>
    </citation>
    <scope>NUCLEOTIDE SEQUENCE [LARGE SCALE GENOMIC DNA]</scope>
    <source>
        <strain evidence="2 3">2020B</strain>
    </source>
</reference>
<evidence type="ECO:0000313" key="3">
    <source>
        <dbReference type="Proteomes" id="UP000288052"/>
    </source>
</evidence>
<feature type="region of interest" description="Disordered" evidence="1">
    <location>
        <begin position="168"/>
        <end position="219"/>
    </location>
</feature>
<name>A0A430F995_9BIFI</name>
<dbReference type="Proteomes" id="UP000288052">
    <property type="component" value="Unassembled WGS sequence"/>
</dbReference>
<accession>A0A430F995</accession>
<evidence type="ECO:0000313" key="2">
    <source>
        <dbReference type="EMBL" id="RSX49406.1"/>
    </source>
</evidence>
<dbReference type="AlphaFoldDB" id="A0A430F995"/>
<dbReference type="EMBL" id="QXGI01000002">
    <property type="protein sequence ID" value="RSX49406.1"/>
    <property type="molecule type" value="Genomic_DNA"/>
</dbReference>
<evidence type="ECO:0000256" key="1">
    <source>
        <dbReference type="SAM" id="MobiDB-lite"/>
    </source>
</evidence>
<protein>
    <submittedName>
        <fullName evidence="2">Uncharacterized protein</fullName>
    </submittedName>
</protein>
<keyword evidence="3" id="KW-1185">Reference proteome</keyword>
<organism evidence="2 3">
    <name type="scientific">Bifidobacterium castoris</name>
    <dbReference type="NCBI Taxonomy" id="2306972"/>
    <lineage>
        <taxon>Bacteria</taxon>
        <taxon>Bacillati</taxon>
        <taxon>Actinomycetota</taxon>
        <taxon>Actinomycetes</taxon>
        <taxon>Bifidobacteriales</taxon>
        <taxon>Bifidobacteriaceae</taxon>
        <taxon>Bifidobacterium</taxon>
    </lineage>
</organism>
<feature type="compositionally biased region" description="Polar residues" evidence="1">
    <location>
        <begin position="192"/>
        <end position="204"/>
    </location>
</feature>
<sequence>MRNCTGILRTVRLRVHSSPGSPPASPRSALRCSVPSRSATFTSSGAPSLPHDASNPLSAILGWACQVAGPVFLAFPTPLPPHQRDCSTLSQKTRPTIAGTCGTCLRASTIAPTIRCFFVPPHDAPTHQLPIFRPSRLKRSIFSEYSMYAHLFSRRAIDAIRHLRRKCSSSAEIPSNQPRWNPKRAADHRTRQTTNRRAPSNAPNTKKREGHPPGWPSLPIGVSRCGHSARFTLPSCASS</sequence>
<comment type="caution">
    <text evidence="2">The sequence shown here is derived from an EMBL/GenBank/DDBJ whole genome shotgun (WGS) entry which is preliminary data.</text>
</comment>
<proteinExistence type="predicted"/>